<reference evidence="19" key="1">
    <citation type="submission" date="2023-07" db="EMBL/GenBank/DDBJ databases">
        <title>A draft genome of Kazachstania heterogenica Y-27499.</title>
        <authorList>
            <person name="Donic C."/>
            <person name="Kralova J.S."/>
            <person name="Fidel L."/>
            <person name="Ben-Dor S."/>
            <person name="Jung S."/>
        </authorList>
    </citation>
    <scope>NUCLEOTIDE SEQUENCE [LARGE SCALE GENOMIC DNA]</scope>
    <source>
        <strain evidence="19">Y27499</strain>
    </source>
</reference>
<dbReference type="PROSITE" id="PS50108">
    <property type="entry name" value="CRIB"/>
    <property type="match status" value="1"/>
</dbReference>
<keyword evidence="6" id="KW-0808">Transferase</keyword>
<dbReference type="InterPro" id="IPR036936">
    <property type="entry name" value="CRIB_dom_sf"/>
</dbReference>
<dbReference type="PROSITE" id="PS50011">
    <property type="entry name" value="PROTEIN_KINASE_DOM"/>
    <property type="match status" value="1"/>
</dbReference>
<comment type="catalytic activity">
    <reaction evidence="10">
        <text>L-threonyl-[protein] + ATP = O-phospho-L-threonyl-[protein] + ADP + H(+)</text>
        <dbReference type="Rhea" id="RHEA:46608"/>
        <dbReference type="Rhea" id="RHEA-COMP:11060"/>
        <dbReference type="Rhea" id="RHEA-COMP:11605"/>
        <dbReference type="ChEBI" id="CHEBI:15378"/>
        <dbReference type="ChEBI" id="CHEBI:30013"/>
        <dbReference type="ChEBI" id="CHEBI:30616"/>
        <dbReference type="ChEBI" id="CHEBI:61977"/>
        <dbReference type="ChEBI" id="CHEBI:456216"/>
        <dbReference type="EC" id="2.7.11.1"/>
    </reaction>
</comment>
<dbReference type="FunFam" id="3.30.200.20:FF:000385">
    <property type="entry name" value="Non-specific serine/threonine protein kinase"/>
    <property type="match status" value="1"/>
</dbReference>
<sequence>MTDNKTGSDNPNSENKNNNTDTHNSSSMPDSDIPRALGVWNINALTNDINKSDPSTTNIASSNVFETTNNSTGSSPNLNKCNHNSNNNNNNIQNNGEKVSTTSKNQIKNKKISLSGNNNTLPSSSAYNHNHNHNNTNKSNSNSTTGKSRSNRSSGSNINNKNNISNSIGYSSNNSSSTSIMKGVFASLIKRNSGDSTNSSTNGSSYSSSSTTTSLTATARRRRRKSAGNKHNSTGSLKISTPYNPKHLHHVGIDAKTGKYTGLPEEWQRLLASNGISKQEQQQNIETVMDIVQFYQNDVSHPGDKIMKTYKPKSVTPVSNTQPVSNSSTPRLPSTGSYKSSISNSSSSTPSLPTLNNSHNHSHNHNHTAYSPMSTPPLHSNIVNNEKFIPTRPAPKPPTVKKANINSQPSSPSISNNNNHKATFVKSNTQTDLSNHQEQSSQKELPPIPTLPTKNELDKINTSSPTRTQLSNERKREEREKRKKEIYNKLQQICSLDDPHTKYVDLIKIGQGASGGVYTAHEINTNVSVAIKQMNLEKQPKKELIINEIIVMKESKHPNIVNFIDSYLIKQDLWVVMEYMEGGSLTDVVTHCILNESQIATVCRETLNGLKFLHSKGVIHRDIKSDNILLSMEGDIKLTDFGFCAQINESNLKRTTMVGTPYWMAPEVVSRKAYGPKVDVWSLGIMIIEMIEGEPPYLNETPLRALYLIATNGTPKLKEPELLSPLLKDFLGLCLKVNSDQRATAEDLLNDPFIKQEAASTSTLAPLVKLARMKKLSDNMDDNSNPATSNSQENLIADNNNNNETVQ</sequence>
<evidence type="ECO:0000256" key="7">
    <source>
        <dbReference type="ARBA" id="ARBA00022741"/>
    </source>
</evidence>
<dbReference type="EC" id="2.7.11.1" evidence="3"/>
<dbReference type="FunFam" id="1.10.510.10:FF:000011">
    <property type="entry name" value="Non-specific serine/threonine protein kinase"/>
    <property type="match status" value="1"/>
</dbReference>
<comment type="caution">
    <text evidence="18">The sequence shown here is derived from an EMBL/GenBank/DDBJ whole genome shotgun (WGS) entry which is preliminary data.</text>
</comment>
<keyword evidence="5" id="KW-0723">Serine/threonine-protein kinase</keyword>
<feature type="region of interest" description="Disordered" evidence="15">
    <location>
        <begin position="1"/>
        <end position="34"/>
    </location>
</feature>
<dbReference type="GO" id="GO:0004674">
    <property type="term" value="F:protein serine/threonine kinase activity"/>
    <property type="evidence" value="ECO:0007669"/>
    <property type="project" value="UniProtKB-KW"/>
</dbReference>
<evidence type="ECO:0000256" key="2">
    <source>
        <dbReference type="ARBA" id="ARBA00008874"/>
    </source>
</evidence>
<dbReference type="Gene3D" id="1.10.510.10">
    <property type="entry name" value="Transferase(Phosphotransferase) domain 1"/>
    <property type="match status" value="1"/>
</dbReference>
<dbReference type="PROSITE" id="PS00108">
    <property type="entry name" value="PROTEIN_KINASE_ST"/>
    <property type="match status" value="1"/>
</dbReference>
<keyword evidence="9 14" id="KW-0067">ATP-binding</keyword>
<feature type="compositionally biased region" description="Basic residues" evidence="15">
    <location>
        <begin position="219"/>
        <end position="228"/>
    </location>
</feature>
<dbReference type="InterPro" id="IPR000719">
    <property type="entry name" value="Prot_kinase_dom"/>
</dbReference>
<evidence type="ECO:0000256" key="1">
    <source>
        <dbReference type="ARBA" id="ARBA00004496"/>
    </source>
</evidence>
<dbReference type="InterPro" id="IPR011009">
    <property type="entry name" value="Kinase-like_dom_sf"/>
</dbReference>
<keyword evidence="7 14" id="KW-0547">Nucleotide-binding</keyword>
<dbReference type="InterPro" id="IPR000095">
    <property type="entry name" value="CRIB_dom"/>
</dbReference>
<feature type="binding site" evidence="14">
    <location>
        <position position="532"/>
    </location>
    <ligand>
        <name>ATP</name>
        <dbReference type="ChEBI" id="CHEBI:30616"/>
    </ligand>
</feature>
<feature type="compositionally biased region" description="Polar residues" evidence="15">
    <location>
        <begin position="96"/>
        <end position="122"/>
    </location>
</feature>
<feature type="compositionally biased region" description="Low complexity" evidence="15">
    <location>
        <begin position="77"/>
        <end position="95"/>
    </location>
</feature>
<proteinExistence type="inferred from homology"/>
<evidence type="ECO:0000259" key="17">
    <source>
        <dbReference type="PROSITE" id="PS50108"/>
    </source>
</evidence>
<feature type="compositionally biased region" description="Low complexity" evidence="15">
    <location>
        <begin position="8"/>
        <end position="27"/>
    </location>
</feature>
<dbReference type="GO" id="GO:0030447">
    <property type="term" value="P:filamentous growth"/>
    <property type="evidence" value="ECO:0007669"/>
    <property type="project" value="UniProtKB-ARBA"/>
</dbReference>
<dbReference type="SMART" id="SM00220">
    <property type="entry name" value="S_TKc"/>
    <property type="match status" value="1"/>
</dbReference>
<comment type="catalytic activity">
    <reaction evidence="11">
        <text>L-seryl-[protein] + ATP = O-phospho-L-seryl-[protein] + ADP + H(+)</text>
        <dbReference type="Rhea" id="RHEA:17989"/>
        <dbReference type="Rhea" id="RHEA-COMP:9863"/>
        <dbReference type="Rhea" id="RHEA-COMP:11604"/>
        <dbReference type="ChEBI" id="CHEBI:15378"/>
        <dbReference type="ChEBI" id="CHEBI:29999"/>
        <dbReference type="ChEBI" id="CHEBI:30616"/>
        <dbReference type="ChEBI" id="CHEBI:83421"/>
        <dbReference type="ChEBI" id="CHEBI:456216"/>
        <dbReference type="EC" id="2.7.11.1"/>
    </reaction>
</comment>
<dbReference type="InterPro" id="IPR017441">
    <property type="entry name" value="Protein_kinase_ATP_BS"/>
</dbReference>
<dbReference type="InterPro" id="IPR033923">
    <property type="entry name" value="PAK_BD"/>
</dbReference>
<dbReference type="CDD" id="cd01093">
    <property type="entry name" value="CRIB_PAK_like"/>
    <property type="match status" value="1"/>
</dbReference>
<dbReference type="Gene3D" id="3.90.810.10">
    <property type="entry name" value="CRIB domain"/>
    <property type="match status" value="1"/>
</dbReference>
<keyword evidence="4" id="KW-0963">Cytoplasm</keyword>
<evidence type="ECO:0000256" key="3">
    <source>
        <dbReference type="ARBA" id="ARBA00012513"/>
    </source>
</evidence>
<dbReference type="Pfam" id="PF00786">
    <property type="entry name" value="PBD"/>
    <property type="match status" value="1"/>
</dbReference>
<dbReference type="EMBL" id="JAWIZZ010000073">
    <property type="protein sequence ID" value="KAK5773626.1"/>
    <property type="molecule type" value="Genomic_DNA"/>
</dbReference>
<keyword evidence="19" id="KW-1185">Reference proteome</keyword>
<feature type="compositionally biased region" description="Basic and acidic residues" evidence="15">
    <location>
        <begin position="472"/>
        <end position="482"/>
    </location>
</feature>
<evidence type="ECO:0000256" key="11">
    <source>
        <dbReference type="ARBA" id="ARBA00048679"/>
    </source>
</evidence>
<feature type="compositionally biased region" description="Low complexity" evidence="15">
    <location>
        <begin position="194"/>
        <end position="218"/>
    </location>
</feature>
<dbReference type="Gene3D" id="3.30.200.20">
    <property type="entry name" value="Phosphorylase Kinase, domain 1"/>
    <property type="match status" value="1"/>
</dbReference>
<feature type="region of interest" description="Disordered" evidence="15">
    <location>
        <begin position="777"/>
        <end position="807"/>
    </location>
</feature>
<feature type="domain" description="CRIB" evidence="17">
    <location>
        <begin position="239"/>
        <end position="252"/>
    </location>
</feature>
<feature type="compositionally biased region" description="Polar residues" evidence="15">
    <location>
        <begin position="229"/>
        <end position="243"/>
    </location>
</feature>
<evidence type="ECO:0000256" key="8">
    <source>
        <dbReference type="ARBA" id="ARBA00022777"/>
    </source>
</evidence>
<dbReference type="Proteomes" id="UP001306508">
    <property type="component" value="Unassembled WGS sequence"/>
</dbReference>
<dbReference type="CDD" id="cd06614">
    <property type="entry name" value="STKc_PAK"/>
    <property type="match status" value="1"/>
</dbReference>
<evidence type="ECO:0000256" key="6">
    <source>
        <dbReference type="ARBA" id="ARBA00022679"/>
    </source>
</evidence>
<dbReference type="PANTHER" id="PTHR45832">
    <property type="entry name" value="SERINE/THREONINE-PROTEIN KINASE SAMKA-RELATED-RELATED"/>
    <property type="match status" value="1"/>
</dbReference>
<dbReference type="GO" id="GO:0005524">
    <property type="term" value="F:ATP binding"/>
    <property type="evidence" value="ECO:0007669"/>
    <property type="project" value="UniProtKB-UniRule"/>
</dbReference>
<evidence type="ECO:0000256" key="10">
    <source>
        <dbReference type="ARBA" id="ARBA00047899"/>
    </source>
</evidence>
<comment type="similarity">
    <text evidence="2">Belongs to the protein kinase superfamily. STE Ser/Thr protein kinase family. STE20 subfamily.</text>
</comment>
<organism evidence="18 19">
    <name type="scientific">Arxiozyma heterogenica</name>
    <dbReference type="NCBI Taxonomy" id="278026"/>
    <lineage>
        <taxon>Eukaryota</taxon>
        <taxon>Fungi</taxon>
        <taxon>Dikarya</taxon>
        <taxon>Ascomycota</taxon>
        <taxon>Saccharomycotina</taxon>
        <taxon>Saccharomycetes</taxon>
        <taxon>Saccharomycetales</taxon>
        <taxon>Saccharomycetaceae</taxon>
        <taxon>Arxiozyma</taxon>
    </lineage>
</organism>
<feature type="compositionally biased region" description="Polar residues" evidence="15">
    <location>
        <begin position="782"/>
        <end position="798"/>
    </location>
</feature>
<protein>
    <recommendedName>
        <fullName evidence="12">Serine/threonine-protein kinase STE20</fullName>
        <ecNumber evidence="3">2.7.11.1</ecNumber>
    </recommendedName>
    <alternativeName>
        <fullName evidence="13">Serine/threonine-protein kinase ste20</fullName>
    </alternativeName>
</protein>
<name>A0AAN7ZWQ9_9SACH</name>
<feature type="compositionally biased region" description="Polar residues" evidence="15">
    <location>
        <begin position="460"/>
        <end position="471"/>
    </location>
</feature>
<dbReference type="GO" id="GO:0005737">
    <property type="term" value="C:cytoplasm"/>
    <property type="evidence" value="ECO:0007669"/>
    <property type="project" value="UniProtKB-SubCell"/>
</dbReference>
<comment type="subcellular location">
    <subcellularLocation>
        <location evidence="1">Cytoplasm</location>
    </subcellularLocation>
</comment>
<dbReference type="InterPro" id="IPR008271">
    <property type="entry name" value="Ser/Thr_kinase_AS"/>
</dbReference>
<feature type="compositionally biased region" description="Low complexity" evidence="15">
    <location>
        <begin position="404"/>
        <end position="419"/>
    </location>
</feature>
<evidence type="ECO:0000259" key="16">
    <source>
        <dbReference type="PROSITE" id="PS50011"/>
    </source>
</evidence>
<evidence type="ECO:0000313" key="19">
    <source>
        <dbReference type="Proteomes" id="UP001306508"/>
    </source>
</evidence>
<feature type="region of interest" description="Disordered" evidence="15">
    <location>
        <begin position="193"/>
        <end position="243"/>
    </location>
</feature>
<dbReference type="SUPFAM" id="SSF56112">
    <property type="entry name" value="Protein kinase-like (PK-like)"/>
    <property type="match status" value="1"/>
</dbReference>
<evidence type="ECO:0000313" key="18">
    <source>
        <dbReference type="EMBL" id="KAK5773626.1"/>
    </source>
</evidence>
<feature type="compositionally biased region" description="Low complexity" evidence="15">
    <location>
        <begin position="334"/>
        <end position="359"/>
    </location>
</feature>
<evidence type="ECO:0000256" key="5">
    <source>
        <dbReference type="ARBA" id="ARBA00022527"/>
    </source>
</evidence>
<feature type="domain" description="Protein kinase" evidence="16">
    <location>
        <begin position="503"/>
        <end position="754"/>
    </location>
</feature>
<evidence type="ECO:0000256" key="4">
    <source>
        <dbReference type="ARBA" id="ARBA00022490"/>
    </source>
</evidence>
<feature type="region of interest" description="Disordered" evidence="15">
    <location>
        <begin position="301"/>
        <end position="482"/>
    </location>
</feature>
<feature type="compositionally biased region" description="Low complexity" evidence="15">
    <location>
        <begin position="123"/>
        <end position="166"/>
    </location>
</feature>
<feature type="compositionally biased region" description="Polar residues" evidence="15">
    <location>
        <begin position="368"/>
        <end position="384"/>
    </location>
</feature>
<feature type="compositionally biased region" description="Polar residues" evidence="15">
    <location>
        <begin position="316"/>
        <end position="332"/>
    </location>
</feature>
<gene>
    <name evidence="18" type="ORF">RI543_005145</name>
</gene>
<evidence type="ECO:0000256" key="14">
    <source>
        <dbReference type="PROSITE-ProRule" id="PRU10141"/>
    </source>
</evidence>
<dbReference type="PANTHER" id="PTHR45832:SF22">
    <property type="entry name" value="SERINE_THREONINE-PROTEIN KINASE SAMKA-RELATED"/>
    <property type="match status" value="1"/>
</dbReference>
<evidence type="ECO:0000256" key="13">
    <source>
        <dbReference type="ARBA" id="ARBA00071463"/>
    </source>
</evidence>
<dbReference type="Pfam" id="PF00069">
    <property type="entry name" value="Pkinase"/>
    <property type="match status" value="1"/>
</dbReference>
<dbReference type="PROSITE" id="PS00107">
    <property type="entry name" value="PROTEIN_KINASE_ATP"/>
    <property type="match status" value="1"/>
</dbReference>
<feature type="region of interest" description="Disordered" evidence="15">
    <location>
        <begin position="47"/>
        <end position="166"/>
    </location>
</feature>
<accession>A0AAN7ZWQ9</accession>
<feature type="compositionally biased region" description="Polar residues" evidence="15">
    <location>
        <begin position="425"/>
        <end position="443"/>
    </location>
</feature>
<evidence type="ECO:0000256" key="15">
    <source>
        <dbReference type="SAM" id="MobiDB-lite"/>
    </source>
</evidence>
<dbReference type="GO" id="GO:0033554">
    <property type="term" value="P:cellular response to stress"/>
    <property type="evidence" value="ECO:0007669"/>
    <property type="project" value="UniProtKB-ARBA"/>
</dbReference>
<evidence type="ECO:0000256" key="12">
    <source>
        <dbReference type="ARBA" id="ARBA00070332"/>
    </source>
</evidence>
<evidence type="ECO:0000256" key="9">
    <source>
        <dbReference type="ARBA" id="ARBA00022840"/>
    </source>
</evidence>
<dbReference type="AlphaFoldDB" id="A0AAN7ZWQ9"/>
<dbReference type="SMART" id="SM00285">
    <property type="entry name" value="PBD"/>
    <property type="match status" value="1"/>
</dbReference>
<dbReference type="InterPro" id="IPR051931">
    <property type="entry name" value="PAK3-like"/>
</dbReference>
<feature type="compositionally biased region" description="Polar residues" evidence="15">
    <location>
        <begin position="47"/>
        <end position="76"/>
    </location>
</feature>
<keyword evidence="8" id="KW-0418">Kinase</keyword>
<dbReference type="GO" id="GO:0000165">
    <property type="term" value="P:MAPK cascade"/>
    <property type="evidence" value="ECO:0007669"/>
    <property type="project" value="UniProtKB-ARBA"/>
</dbReference>